<protein>
    <submittedName>
        <fullName evidence="3">Uncharacterized protein</fullName>
    </submittedName>
</protein>
<sequence length="1179" mass="128994">MAAKHPAREPGLAPELNNGIDYRGNVTYAFDAGTPDKIFTCAACHSGGIMEFDRETGERHDVGESWSEDKDGRGFFSKADYSDSEVDGDLFSYTQDEYARGYVGKPHKFNWKKSGVLDTDCFLCHASRSLAEKENLVVQTANGWKAENPTPANPRVFIFVKKDPNGKVVEVSLGFPPKLTSDEISSGYTVDSAAFYSDPLERLVSLYYSDVVGYCLQHSGIDLSNVDQQTKQKLQSYTVAVITGNLRHGNTSSFEIDYTPFGGNKFTYNDSQNKNRLSSFFDSFYVDLGAPNFSARDYLRNAFYESTVEGQPYVGGGFYVRQTDMSSGFSYKPFDPNEKAKIVNLARAGFFFGWADSGTLMGVANPNDPTKPLAFVVLKKDPQTGQFEAKTYYASDVDLSNVDLPILETSGAYSLAKPDSSKENGVSKYHTGSGDKDLGLMCAQCHFAIPDTGNKWTPDGQNFFPSWYVRRGIIGLGADVVKRAAVYAPEEHENDASVAPIAIDSNGEINTDLSATEGLPVGYDVHFDSEKGDLSCLSCHGQDNLSEEEKLKHNPHNFLKGNDPAGEVMPALDYNPSVQTCEKCHWGSDKAAAKVHENWFGPAAEAHISSIMCQVCHIPFKTYWTFRFFDDSMGYVNQFDNRFMNLTVENGNIKISQFPPEWAIPAFGPSPTYGLNFSYVIAQTTNDGNDTLLPITSIDMDPYRAQMRVNNSSFGAWEIKKGLFPWRWEPVIIRRHTVGDDGQDVVKAGLINPIQVITWVDAKTGRALYSREMNMVIDGTAYDSSGKPLGCSTVDPEEPEKSVPGITIDPNTHKFAFKIHWVKGNPGGLPDYIDDDNGDGQPEINTDQEYRAMKEALKQVLEAEDPDHPHDPVILFFTAPFGVDHGVLPKEYSLGARKSGVFSCNACHSEDESKNRLSPAVLSGDEKAGREITLAPYALPDEAIKESKEAGYWKVPEGVKVKDGKFVITQGAMARFTSVPVESKEYAGYFLLTPDGTVTGPESEEIAISAQPGAVEVPTAVKVEKVEDPKLEEGALEKAKEEGIREPVLATDIFDIHTKDNKFNSPVTFTIKYNPSKVSGKVAVMVSEDGRSWIKLTEFNVDPENPYVTFARQRLSYFAVVGSASSSVSTASTSSSSGGGGGGGCSIGAPQSATSGLANLGALLSGLLGLFIGRKRKKN</sequence>
<dbReference type="EMBL" id="RBIE01000002">
    <property type="protein sequence ID" value="RKQ61773.1"/>
    <property type="molecule type" value="Genomic_DNA"/>
</dbReference>
<keyword evidence="1" id="KW-0732">Signal</keyword>
<organism evidence="3 4">
    <name type="scientific">Thermovibrio guaymasensis</name>
    <dbReference type="NCBI Taxonomy" id="240167"/>
    <lineage>
        <taxon>Bacteria</taxon>
        <taxon>Pseudomonadati</taxon>
        <taxon>Aquificota</taxon>
        <taxon>Aquificia</taxon>
        <taxon>Desulfurobacteriales</taxon>
        <taxon>Desulfurobacteriaceae</taxon>
        <taxon>Thermovibrio</taxon>
    </lineage>
</organism>
<evidence type="ECO:0000313" key="3">
    <source>
        <dbReference type="EMBL" id="RKQ61773.1"/>
    </source>
</evidence>
<dbReference type="PANTHER" id="PTHR35038">
    <property type="entry name" value="DISSIMILATORY SULFITE REDUCTASE SIRA"/>
    <property type="match status" value="1"/>
</dbReference>
<evidence type="ECO:0000256" key="2">
    <source>
        <dbReference type="SAM" id="Phobius"/>
    </source>
</evidence>
<dbReference type="RefSeq" id="WP_121171106.1">
    <property type="nucleotide sequence ID" value="NZ_RBIE01000002.1"/>
</dbReference>
<dbReference type="AlphaFoldDB" id="A0A420W6R0"/>
<comment type="caution">
    <text evidence="3">The sequence shown here is derived from an EMBL/GenBank/DDBJ whole genome shotgun (WGS) entry which is preliminary data.</text>
</comment>
<keyword evidence="4" id="KW-1185">Reference proteome</keyword>
<dbReference type="InterPro" id="IPR036280">
    <property type="entry name" value="Multihaem_cyt_sf"/>
</dbReference>
<proteinExistence type="predicted"/>
<name>A0A420W6R0_9BACT</name>
<reference evidence="3 4" key="1">
    <citation type="submission" date="2018-10" db="EMBL/GenBank/DDBJ databases">
        <title>Genomic Encyclopedia of Type Strains, Phase IV (KMG-IV): sequencing the most valuable type-strain genomes for metagenomic binning, comparative biology and taxonomic classification.</title>
        <authorList>
            <person name="Goeker M."/>
        </authorList>
    </citation>
    <scope>NUCLEOTIDE SEQUENCE [LARGE SCALE GENOMIC DNA]</scope>
    <source>
        <strain evidence="3 4">DSM 15521</strain>
    </source>
</reference>
<accession>A0A420W6R0</accession>
<dbReference type="SUPFAM" id="SSF48695">
    <property type="entry name" value="Multiheme cytochromes"/>
    <property type="match status" value="1"/>
</dbReference>
<dbReference type="Gene3D" id="1.10.1130.10">
    <property type="entry name" value="Flavocytochrome C3, Chain A"/>
    <property type="match status" value="1"/>
</dbReference>
<gene>
    <name evidence="3" type="ORF">C7457_1220</name>
</gene>
<dbReference type="OrthoDB" id="9238at2"/>
<evidence type="ECO:0000313" key="4">
    <source>
        <dbReference type="Proteomes" id="UP000280881"/>
    </source>
</evidence>
<keyword evidence="2" id="KW-1133">Transmembrane helix</keyword>
<dbReference type="Proteomes" id="UP000280881">
    <property type="component" value="Unassembled WGS sequence"/>
</dbReference>
<keyword evidence="2" id="KW-0812">Transmembrane</keyword>
<dbReference type="InterPro" id="IPR051829">
    <property type="entry name" value="Multiheme_Cytochr_ET"/>
</dbReference>
<keyword evidence="2" id="KW-0472">Membrane</keyword>
<feature type="transmembrane region" description="Helical" evidence="2">
    <location>
        <begin position="1156"/>
        <end position="1173"/>
    </location>
</feature>
<evidence type="ECO:0000256" key="1">
    <source>
        <dbReference type="ARBA" id="ARBA00022729"/>
    </source>
</evidence>